<name>A0A8J3NW26_9ACTN</name>
<evidence type="ECO:0000313" key="2">
    <source>
        <dbReference type="EMBL" id="GIF94705.1"/>
    </source>
</evidence>
<dbReference type="EMBL" id="BONG01000112">
    <property type="protein sequence ID" value="GIF94705.1"/>
    <property type="molecule type" value="Genomic_DNA"/>
</dbReference>
<proteinExistence type="predicted"/>
<keyword evidence="3" id="KW-1185">Reference proteome</keyword>
<evidence type="ECO:0000313" key="3">
    <source>
        <dbReference type="Proteomes" id="UP000619293"/>
    </source>
</evidence>
<dbReference type="AlphaFoldDB" id="A0A8J3NW26"/>
<comment type="caution">
    <text evidence="2">The sequence shown here is derived from an EMBL/GenBank/DDBJ whole genome shotgun (WGS) entry which is preliminary data.</text>
</comment>
<reference evidence="2 3" key="1">
    <citation type="submission" date="2021-01" db="EMBL/GenBank/DDBJ databases">
        <title>Whole genome shotgun sequence of Catellatospora chokoriensis NBRC 107358.</title>
        <authorList>
            <person name="Komaki H."/>
            <person name="Tamura T."/>
        </authorList>
    </citation>
    <scope>NUCLEOTIDE SEQUENCE [LARGE SCALE GENOMIC DNA]</scope>
    <source>
        <strain evidence="2 3">NBRC 107358</strain>
    </source>
</reference>
<protein>
    <submittedName>
        <fullName evidence="2">Uncharacterized protein</fullName>
    </submittedName>
</protein>
<evidence type="ECO:0000256" key="1">
    <source>
        <dbReference type="SAM" id="MobiDB-lite"/>
    </source>
</evidence>
<accession>A0A8J3NW26</accession>
<dbReference type="Proteomes" id="UP000619293">
    <property type="component" value="Unassembled WGS sequence"/>
</dbReference>
<gene>
    <name evidence="2" type="ORF">Cch02nite_81490</name>
</gene>
<sequence length="109" mass="11662">MAMIGFVLSEPAPETRRRLVPDRRRPGARAWDAALAGHFAVSIAFEVGSDVAATVVFLPAQVWSHAITLAPCWSPDEIPMAACSCGGWAGAASPGDPDRRSEDWLTTTR</sequence>
<organism evidence="2 3">
    <name type="scientific">Catellatospora chokoriensis</name>
    <dbReference type="NCBI Taxonomy" id="310353"/>
    <lineage>
        <taxon>Bacteria</taxon>
        <taxon>Bacillati</taxon>
        <taxon>Actinomycetota</taxon>
        <taxon>Actinomycetes</taxon>
        <taxon>Micromonosporales</taxon>
        <taxon>Micromonosporaceae</taxon>
        <taxon>Catellatospora</taxon>
    </lineage>
</organism>
<feature type="region of interest" description="Disordered" evidence="1">
    <location>
        <begin position="89"/>
        <end position="109"/>
    </location>
</feature>